<name>A0ABT8WLC8_9FLAO</name>
<dbReference type="PANTHER" id="PTHR34003">
    <property type="entry name" value="BLL2395 PROTEIN"/>
    <property type="match status" value="1"/>
</dbReference>
<keyword evidence="3" id="KW-1185">Reference proteome</keyword>
<organism evidence="2 3">
    <name type="scientific">Flavivirga jejuensis</name>
    <dbReference type="NCBI Taxonomy" id="870487"/>
    <lineage>
        <taxon>Bacteria</taxon>
        <taxon>Pseudomonadati</taxon>
        <taxon>Bacteroidota</taxon>
        <taxon>Flavobacteriia</taxon>
        <taxon>Flavobacteriales</taxon>
        <taxon>Flavobacteriaceae</taxon>
        <taxon>Flavivirga</taxon>
    </lineage>
</organism>
<dbReference type="EMBL" id="JAUOEL010000002">
    <property type="protein sequence ID" value="MDO5973938.1"/>
    <property type="molecule type" value="Genomic_DNA"/>
</dbReference>
<dbReference type="Gene3D" id="3.10.450.50">
    <property type="match status" value="1"/>
</dbReference>
<protein>
    <submittedName>
        <fullName evidence="2">Nuclear transport factor 2 family protein</fullName>
    </submittedName>
</protein>
<dbReference type="RefSeq" id="WP_303301080.1">
    <property type="nucleotide sequence ID" value="NZ_BAABDA010000051.1"/>
</dbReference>
<dbReference type="Proteomes" id="UP001176806">
    <property type="component" value="Unassembled WGS sequence"/>
</dbReference>
<dbReference type="SUPFAM" id="SSF54427">
    <property type="entry name" value="NTF2-like"/>
    <property type="match status" value="1"/>
</dbReference>
<accession>A0ABT8WLC8</accession>
<dbReference type="InterPro" id="IPR032710">
    <property type="entry name" value="NTF2-like_dom_sf"/>
</dbReference>
<reference evidence="2" key="1">
    <citation type="submission" date="2023-07" db="EMBL/GenBank/DDBJ databases">
        <title>Two novel species in the genus Flavivirga.</title>
        <authorList>
            <person name="Kwon K."/>
        </authorList>
    </citation>
    <scope>NUCLEOTIDE SEQUENCE</scope>
    <source>
        <strain evidence="2">KACC 14158</strain>
    </source>
</reference>
<sequence length="117" mass="13775">MNALIEKISRINDMILQGNALEAFDEFYHDEVVMQENDNPEFVGKEINRKREEAFFASITEFRGAKPLKVTVGESTTMVEWHFDYTHKDWGVKNYTQVAVQDWKDGKIIREKFYYGS</sequence>
<comment type="caution">
    <text evidence="2">The sequence shown here is derived from an EMBL/GenBank/DDBJ whole genome shotgun (WGS) entry which is preliminary data.</text>
</comment>
<dbReference type="Pfam" id="PF20409">
    <property type="entry name" value="SnoaL_5"/>
    <property type="match status" value="1"/>
</dbReference>
<evidence type="ECO:0000313" key="2">
    <source>
        <dbReference type="EMBL" id="MDO5973938.1"/>
    </source>
</evidence>
<evidence type="ECO:0000313" key="3">
    <source>
        <dbReference type="Proteomes" id="UP001176806"/>
    </source>
</evidence>
<dbReference type="PANTHER" id="PTHR34003:SF2">
    <property type="entry name" value="SNOAL-LIKE DOMAIN-CONTAINING PROTEIN"/>
    <property type="match status" value="1"/>
</dbReference>
<proteinExistence type="predicted"/>
<dbReference type="InterPro" id="IPR046860">
    <property type="entry name" value="SnoaL_5"/>
</dbReference>
<gene>
    <name evidence="2" type="ORF">Q4Q40_07055</name>
</gene>
<evidence type="ECO:0000259" key="1">
    <source>
        <dbReference type="Pfam" id="PF20409"/>
    </source>
</evidence>
<feature type="domain" description="SnoaL-like" evidence="1">
    <location>
        <begin position="8"/>
        <end position="115"/>
    </location>
</feature>